<comment type="similarity">
    <text evidence="2 15">Belongs to the aldehyde dehydrogenase family.</text>
</comment>
<evidence type="ECO:0000256" key="9">
    <source>
        <dbReference type="ARBA" id="ARBA00023242"/>
    </source>
</evidence>
<dbReference type="InterPro" id="IPR001138">
    <property type="entry name" value="Zn2Cys6_DnaBD"/>
</dbReference>
<accession>A0AA38Y033</accession>
<dbReference type="InterPro" id="IPR016163">
    <property type="entry name" value="Ald_DH_C"/>
</dbReference>
<evidence type="ECO:0000256" key="8">
    <source>
        <dbReference type="ARBA" id="ARBA00023163"/>
    </source>
</evidence>
<evidence type="ECO:0000256" key="12">
    <source>
        <dbReference type="ARBA" id="ARBA00052698"/>
    </source>
</evidence>
<keyword evidence="6" id="KW-0805">Transcription regulation</keyword>
<dbReference type="CDD" id="cd00067">
    <property type="entry name" value="GAL4"/>
    <property type="match status" value="1"/>
</dbReference>
<dbReference type="Gene3D" id="3.40.605.10">
    <property type="entry name" value="Aldehyde Dehydrogenase, Chain A, domain 1"/>
    <property type="match status" value="1"/>
</dbReference>
<dbReference type="Proteomes" id="UP001172681">
    <property type="component" value="Unassembled WGS sequence"/>
</dbReference>
<evidence type="ECO:0000256" key="4">
    <source>
        <dbReference type="ARBA" id="ARBA00019842"/>
    </source>
</evidence>
<evidence type="ECO:0000259" key="17">
    <source>
        <dbReference type="PROSITE" id="PS50048"/>
    </source>
</evidence>
<dbReference type="PROSITE" id="PS00463">
    <property type="entry name" value="ZN2_CY6_FUNGAL_1"/>
    <property type="match status" value="1"/>
</dbReference>
<evidence type="ECO:0000256" key="16">
    <source>
        <dbReference type="SAM" id="MobiDB-lite"/>
    </source>
</evidence>
<feature type="active site" evidence="14">
    <location>
        <position position="981"/>
    </location>
</feature>
<keyword evidence="9" id="KW-0539">Nucleus</keyword>
<evidence type="ECO:0000256" key="13">
    <source>
        <dbReference type="ARBA" id="ARBA00067047"/>
    </source>
</evidence>
<evidence type="ECO:0000256" key="10">
    <source>
        <dbReference type="ARBA" id="ARBA00030806"/>
    </source>
</evidence>
<dbReference type="EMBL" id="JAPDRN010000060">
    <property type="protein sequence ID" value="KAJ9631169.1"/>
    <property type="molecule type" value="Genomic_DNA"/>
</dbReference>
<dbReference type="PANTHER" id="PTHR43353">
    <property type="entry name" value="SUCCINATE-SEMIALDEHYDE DEHYDROGENASE, MITOCHONDRIAL"/>
    <property type="match status" value="1"/>
</dbReference>
<dbReference type="Pfam" id="PF00171">
    <property type="entry name" value="Aldedh"/>
    <property type="match status" value="1"/>
</dbReference>
<dbReference type="GO" id="GO:0000981">
    <property type="term" value="F:DNA-binding transcription factor activity, RNA polymerase II-specific"/>
    <property type="evidence" value="ECO:0007669"/>
    <property type="project" value="InterPro"/>
</dbReference>
<evidence type="ECO:0000256" key="7">
    <source>
        <dbReference type="ARBA" id="ARBA00023125"/>
    </source>
</evidence>
<dbReference type="PROSITE" id="PS00070">
    <property type="entry name" value="ALDEHYDE_DEHYDR_CYS"/>
    <property type="match status" value="1"/>
</dbReference>
<dbReference type="CDD" id="cd07103">
    <property type="entry name" value="ALDH_F5_SSADH_GabD"/>
    <property type="match status" value="1"/>
</dbReference>
<dbReference type="InterPro" id="IPR015590">
    <property type="entry name" value="Aldehyde_DH_dom"/>
</dbReference>
<dbReference type="SUPFAM" id="SSF57701">
    <property type="entry name" value="Zn2/Cys6 DNA-binding domain"/>
    <property type="match status" value="1"/>
</dbReference>
<dbReference type="Pfam" id="PF00172">
    <property type="entry name" value="Zn_clus"/>
    <property type="match status" value="1"/>
</dbReference>
<feature type="compositionally biased region" description="Polar residues" evidence="16">
    <location>
        <begin position="94"/>
        <end position="119"/>
    </location>
</feature>
<dbReference type="InterPro" id="IPR016161">
    <property type="entry name" value="Ald_DH/histidinol_DH"/>
</dbReference>
<evidence type="ECO:0000313" key="19">
    <source>
        <dbReference type="Proteomes" id="UP001172681"/>
    </source>
</evidence>
<comment type="pathway">
    <text evidence="1">Amino-acid degradation; 4-aminobutanoate degradation.</text>
</comment>
<dbReference type="GO" id="GO:0008270">
    <property type="term" value="F:zinc ion binding"/>
    <property type="evidence" value="ECO:0007669"/>
    <property type="project" value="InterPro"/>
</dbReference>
<evidence type="ECO:0000256" key="11">
    <source>
        <dbReference type="ARBA" id="ARBA00050387"/>
    </source>
</evidence>
<dbReference type="SUPFAM" id="SSF53720">
    <property type="entry name" value="ALDH-like"/>
    <property type="match status" value="1"/>
</dbReference>
<feature type="region of interest" description="Disordered" evidence="16">
    <location>
        <begin position="93"/>
        <end position="143"/>
    </location>
</feature>
<dbReference type="InterPro" id="IPR029510">
    <property type="entry name" value="Ald_DH_CS_GLU"/>
</dbReference>
<dbReference type="FunFam" id="3.40.309.10:FF:000004">
    <property type="entry name" value="Succinate-semialdehyde dehydrogenase I"/>
    <property type="match status" value="1"/>
</dbReference>
<evidence type="ECO:0000256" key="6">
    <source>
        <dbReference type="ARBA" id="ARBA00023015"/>
    </source>
</evidence>
<dbReference type="PROSITE" id="PS50048">
    <property type="entry name" value="ZN2_CY6_FUNGAL_2"/>
    <property type="match status" value="1"/>
</dbReference>
<comment type="catalytic activity">
    <reaction evidence="12">
        <text>succinate semialdehyde + NAD(+) + H2O = succinate + NADH + 2 H(+)</text>
        <dbReference type="Rhea" id="RHEA:13217"/>
        <dbReference type="ChEBI" id="CHEBI:15377"/>
        <dbReference type="ChEBI" id="CHEBI:15378"/>
        <dbReference type="ChEBI" id="CHEBI:30031"/>
        <dbReference type="ChEBI" id="CHEBI:57540"/>
        <dbReference type="ChEBI" id="CHEBI:57706"/>
        <dbReference type="ChEBI" id="CHEBI:57945"/>
        <dbReference type="EC" id="1.2.1.16"/>
    </reaction>
</comment>
<organism evidence="18 19">
    <name type="scientific">Knufia peltigerae</name>
    <dbReference type="NCBI Taxonomy" id="1002370"/>
    <lineage>
        <taxon>Eukaryota</taxon>
        <taxon>Fungi</taxon>
        <taxon>Dikarya</taxon>
        <taxon>Ascomycota</taxon>
        <taxon>Pezizomycotina</taxon>
        <taxon>Eurotiomycetes</taxon>
        <taxon>Chaetothyriomycetidae</taxon>
        <taxon>Chaetothyriales</taxon>
        <taxon>Trichomeriaceae</taxon>
        <taxon>Knufia</taxon>
    </lineage>
</organism>
<dbReference type="FunFam" id="3.40.605.10:FF:000005">
    <property type="entry name" value="Succinate-semialdehyde dehydrogenase I"/>
    <property type="match status" value="1"/>
</dbReference>
<name>A0AA38Y033_9EURO</name>
<dbReference type="InterPro" id="IPR016160">
    <property type="entry name" value="Ald_DH_CS_CYS"/>
</dbReference>
<dbReference type="GO" id="GO:0004777">
    <property type="term" value="F:succinate-semialdehyde dehydrogenase (NAD+) activity"/>
    <property type="evidence" value="ECO:0007669"/>
    <property type="project" value="UniProtKB-EC"/>
</dbReference>
<keyword evidence="7" id="KW-0238">DNA-binding</keyword>
<dbReference type="GO" id="GO:0005737">
    <property type="term" value="C:cytoplasm"/>
    <property type="evidence" value="ECO:0007669"/>
    <property type="project" value="TreeGrafter"/>
</dbReference>
<keyword evidence="19" id="KW-1185">Reference proteome</keyword>
<gene>
    <name evidence="18" type="primary">UGA2_5</name>
    <name evidence="18" type="ORF">H2204_008391</name>
</gene>
<evidence type="ECO:0000256" key="2">
    <source>
        <dbReference type="ARBA" id="ARBA00009986"/>
    </source>
</evidence>
<evidence type="ECO:0000256" key="1">
    <source>
        <dbReference type="ARBA" id="ARBA00005176"/>
    </source>
</evidence>
<keyword evidence="8" id="KW-0804">Transcription</keyword>
<dbReference type="InterPro" id="IPR050740">
    <property type="entry name" value="Aldehyde_DH_Superfamily"/>
</dbReference>
<dbReference type="NCBIfam" id="TIGR01780">
    <property type="entry name" value="SSADH"/>
    <property type="match status" value="1"/>
</dbReference>
<evidence type="ECO:0000256" key="15">
    <source>
        <dbReference type="RuleBase" id="RU003345"/>
    </source>
</evidence>
<proteinExistence type="inferred from homology"/>
<dbReference type="SMART" id="SM00066">
    <property type="entry name" value="GAL4"/>
    <property type="match status" value="1"/>
</dbReference>
<evidence type="ECO:0000256" key="5">
    <source>
        <dbReference type="ARBA" id="ARBA00023002"/>
    </source>
</evidence>
<protein>
    <recommendedName>
        <fullName evidence="4">Succinate-semialdehyde dehydrogenase, mitochondrial</fullName>
        <ecNumber evidence="13">1.2.1.16</ecNumber>
        <ecNumber evidence="3">1.2.1.24</ecNumber>
    </recommendedName>
    <alternativeName>
        <fullName evidence="10">NAD(+)-dependent succinic semialdehyde dehydrogenase</fullName>
    </alternativeName>
</protein>
<dbReference type="PANTHER" id="PTHR43353:SF5">
    <property type="entry name" value="SUCCINATE-SEMIALDEHYDE DEHYDROGENASE, MITOCHONDRIAL"/>
    <property type="match status" value="1"/>
</dbReference>
<comment type="catalytic activity">
    <reaction evidence="11">
        <text>succinate semialdehyde + NADP(+) + H2O = succinate + NADPH + 2 H(+)</text>
        <dbReference type="Rhea" id="RHEA:13213"/>
        <dbReference type="ChEBI" id="CHEBI:15377"/>
        <dbReference type="ChEBI" id="CHEBI:15378"/>
        <dbReference type="ChEBI" id="CHEBI:30031"/>
        <dbReference type="ChEBI" id="CHEBI:57706"/>
        <dbReference type="ChEBI" id="CHEBI:57783"/>
        <dbReference type="ChEBI" id="CHEBI:58349"/>
        <dbReference type="EC" id="1.2.1.16"/>
    </reaction>
</comment>
<dbReference type="Gene3D" id="4.10.240.10">
    <property type="entry name" value="Zn(2)-C6 fungal-type DNA-binding domain"/>
    <property type="match status" value="1"/>
</dbReference>
<comment type="caution">
    <text evidence="18">The sequence shown here is derived from an EMBL/GenBank/DDBJ whole genome shotgun (WGS) entry which is preliminary data.</text>
</comment>
<reference evidence="18" key="1">
    <citation type="submission" date="2022-10" db="EMBL/GenBank/DDBJ databases">
        <title>Culturing micro-colonial fungi from biological soil crusts in the Mojave desert and describing Neophaeococcomyces mojavensis, and introducing the new genera and species Taxawa tesnikishii.</title>
        <authorList>
            <person name="Kurbessoian T."/>
            <person name="Stajich J.E."/>
        </authorList>
    </citation>
    <scope>NUCLEOTIDE SEQUENCE</scope>
    <source>
        <strain evidence="18">TK_35</strain>
    </source>
</reference>
<evidence type="ECO:0000313" key="18">
    <source>
        <dbReference type="EMBL" id="KAJ9631169.1"/>
    </source>
</evidence>
<keyword evidence="5 15" id="KW-0560">Oxidoreductase</keyword>
<dbReference type="PROSITE" id="PS00687">
    <property type="entry name" value="ALDEHYDE_DEHYDR_GLU"/>
    <property type="match status" value="1"/>
</dbReference>
<dbReference type="CDD" id="cd12148">
    <property type="entry name" value="fungal_TF_MHR"/>
    <property type="match status" value="1"/>
</dbReference>
<sequence>MEGQSQSPGPDNFVGPIRTPAKKTFKACRTCRRQKMRCEGKAPCMRCQTAGTACVFDLVGPKKPTLDKSTEGQQQQKRIQELEVEILRLRGQTAPETSGSDAPTEQPSGGQVQTPINSQADKDAATSGNASAGKPQNPYALAPHDLDAPVTAIHAMTPETPRPSGGQSWDLEQTTLLPSVTQPRDFVSEGELDESLARDLFNSFITGNNTFLPMLDPLLDTFDSLRVRSPFCFAVVLATAARVKEAANITDQVRQVTQNEARRLAAETLFIGVPVIEDVQAMTLIAAFSERTWFTIGHAIQMALVLGLQTALQQLLRSPRTHSAETQKTERRLARQARTWLMASFLEWEIAAGTARRPRIEAISAETLRAFARHPAANASDSRIVSLVELVILRAQMQKEIEESEKSPSAVMAKIRSTSQKFDAWCSFWDKTFADIGYPQPSFQRTSLYMSREYAKTFTCCAGLRKIQPNSSTESSVTLGEANLDSVASEILSYVMGVMFSQLSFLVQSPAYKWQLKWAPTYTALTIAFTCVLALKMSKLRPELIEQSRLEPVAKEVAKLLQTHPHQNFHHVIRLLMAVPQSNQFVPHNNQVRGSENVTGEDMHSTYHDGRIPQFFTRPQGDQGSHIVQNPPGYDAVYSQHGGDNMRLGTQTDQDSNINNYRDWIGNWSNLDSSWLLDGTSIGSFGLPNNGNASVFDFDLPMGFQDYRYDATQHVELRIMAPTIPPLKDKSLLIDRAFVNSQWLPSGSGKTFEVTDPSTGVVVGTCPECDVSDTEAAIDAAANAFKTFRATTARQRSDMLRKWHQLMLDNAEDLAILITMENGKPLADARGEVKYASDFLLWFAEEAPRIYGSTIPASVGGKRILTVKEPIGVCGLITPWNFPAAMVTRKAAPAIAAGCTVVVKAPGETPLSSLALAELARRAGIPAGVFNVVTTLENTPAVGNALCTHPKVKKVSFTGSTAVGKLLMKQSSDTLKKLSMELGGNSPFIVFDDADLDAAVEGALMSKFRSSGQTCVCANRIYVQRGILPAFGKKFVERVRRYKLGSGFDPSATHGPLIHARAVDKVDSHVRDAEAKGAQIALGGHRMTTDADPGRQGGRDGHFYPLTVLLDATPEMLVAREETFGPVAALFPFETEQEVLAMANASEVGLAGYFFSRDVQRCWRVAEAMEVGMVGINTGIISDPASPFGGVKQSGFGREGSALGIDEYLTVKSMTFGGVEVRP</sequence>
<dbReference type="GO" id="GO:0003677">
    <property type="term" value="F:DNA binding"/>
    <property type="evidence" value="ECO:0007669"/>
    <property type="project" value="UniProtKB-KW"/>
</dbReference>
<dbReference type="InterPro" id="IPR016162">
    <property type="entry name" value="Ald_DH_N"/>
</dbReference>
<dbReference type="AlphaFoldDB" id="A0AA38Y033"/>
<feature type="domain" description="Zn(2)-C6 fungal-type" evidence="17">
    <location>
        <begin position="27"/>
        <end position="56"/>
    </location>
</feature>
<dbReference type="GO" id="GO:0009450">
    <property type="term" value="P:gamma-aminobutyric acid catabolic process"/>
    <property type="evidence" value="ECO:0007669"/>
    <property type="project" value="InterPro"/>
</dbReference>
<dbReference type="EC" id="1.2.1.16" evidence="13"/>
<evidence type="ECO:0000256" key="3">
    <source>
        <dbReference type="ARBA" id="ARBA00013051"/>
    </source>
</evidence>
<dbReference type="Gene3D" id="3.40.309.10">
    <property type="entry name" value="Aldehyde Dehydrogenase, Chain A, domain 2"/>
    <property type="match status" value="1"/>
</dbReference>
<evidence type="ECO:0000256" key="14">
    <source>
        <dbReference type="PROSITE-ProRule" id="PRU10007"/>
    </source>
</evidence>
<dbReference type="InterPro" id="IPR010102">
    <property type="entry name" value="Succ_semiAld_DH"/>
</dbReference>
<dbReference type="InterPro" id="IPR036864">
    <property type="entry name" value="Zn2-C6_fun-type_DNA-bd_sf"/>
</dbReference>
<dbReference type="EC" id="1.2.1.24" evidence="3"/>